<dbReference type="InterPro" id="IPR031311">
    <property type="entry name" value="CHIT_BIND_RR_consensus"/>
</dbReference>
<dbReference type="OrthoDB" id="8021718at2759"/>
<evidence type="ECO:0000256" key="2">
    <source>
        <dbReference type="PROSITE-ProRule" id="PRU00497"/>
    </source>
</evidence>
<dbReference type="InterPro" id="IPR000618">
    <property type="entry name" value="Insect_cuticle"/>
</dbReference>
<dbReference type="InParanoid" id="A0A7M7JYN1"/>
<feature type="chain" id="PRO_5029520735" description="Cuticle protein 14" evidence="3">
    <location>
        <begin position="18"/>
        <end position="232"/>
    </location>
</feature>
<dbReference type="PANTHER" id="PTHR10380:SF173">
    <property type="entry name" value="CUTICULAR PROTEIN 47EF, ISOFORM C-RELATED"/>
    <property type="match status" value="1"/>
</dbReference>
<dbReference type="EnsemblMetazoa" id="XM_022798957">
    <property type="protein sequence ID" value="XP_022654692"/>
    <property type="gene ID" value="LOC111247699"/>
</dbReference>
<dbReference type="KEGG" id="vde:111247699"/>
<dbReference type="GO" id="GO:0062129">
    <property type="term" value="C:chitin-based extracellular matrix"/>
    <property type="evidence" value="ECO:0007669"/>
    <property type="project" value="TreeGrafter"/>
</dbReference>
<keyword evidence="1 2" id="KW-0193">Cuticle</keyword>
<protein>
    <recommendedName>
        <fullName evidence="6">Cuticle protein 14</fullName>
    </recommendedName>
</protein>
<dbReference type="Proteomes" id="UP000594260">
    <property type="component" value="Unplaced"/>
</dbReference>
<accession>A0A7M7JYN1</accession>
<evidence type="ECO:0008006" key="6">
    <source>
        <dbReference type="Google" id="ProtNLM"/>
    </source>
</evidence>
<dbReference type="Pfam" id="PF00379">
    <property type="entry name" value="Chitin_bind_4"/>
    <property type="match status" value="1"/>
</dbReference>
<evidence type="ECO:0000256" key="3">
    <source>
        <dbReference type="SAM" id="SignalP"/>
    </source>
</evidence>
<dbReference type="OMA" id="WVAQVAS"/>
<dbReference type="PROSITE" id="PS00233">
    <property type="entry name" value="CHIT_BIND_RR_1"/>
    <property type="match status" value="1"/>
</dbReference>
<dbReference type="PANTHER" id="PTHR10380">
    <property type="entry name" value="CUTICLE PROTEIN"/>
    <property type="match status" value="1"/>
</dbReference>
<keyword evidence="5" id="KW-1185">Reference proteome</keyword>
<dbReference type="PROSITE" id="PS51155">
    <property type="entry name" value="CHIT_BIND_RR_2"/>
    <property type="match status" value="1"/>
</dbReference>
<evidence type="ECO:0000256" key="1">
    <source>
        <dbReference type="ARBA" id="ARBA00022460"/>
    </source>
</evidence>
<dbReference type="GeneID" id="111247699"/>
<feature type="signal peptide" evidence="3">
    <location>
        <begin position="1"/>
        <end position="17"/>
    </location>
</feature>
<evidence type="ECO:0000313" key="5">
    <source>
        <dbReference type="Proteomes" id="UP000594260"/>
    </source>
</evidence>
<reference evidence="4" key="1">
    <citation type="submission" date="2021-01" db="UniProtKB">
        <authorList>
            <consortium name="EnsemblMetazoa"/>
        </authorList>
    </citation>
    <scope>IDENTIFICATION</scope>
</reference>
<dbReference type="RefSeq" id="XP_022654692.1">
    <property type="nucleotide sequence ID" value="XM_022798957.1"/>
</dbReference>
<organism evidence="4 5">
    <name type="scientific">Varroa destructor</name>
    <name type="common">Honeybee mite</name>
    <dbReference type="NCBI Taxonomy" id="109461"/>
    <lineage>
        <taxon>Eukaryota</taxon>
        <taxon>Metazoa</taxon>
        <taxon>Ecdysozoa</taxon>
        <taxon>Arthropoda</taxon>
        <taxon>Chelicerata</taxon>
        <taxon>Arachnida</taxon>
        <taxon>Acari</taxon>
        <taxon>Parasitiformes</taxon>
        <taxon>Mesostigmata</taxon>
        <taxon>Gamasina</taxon>
        <taxon>Dermanyssoidea</taxon>
        <taxon>Varroidae</taxon>
        <taxon>Varroa</taxon>
    </lineage>
</organism>
<dbReference type="AlphaFoldDB" id="A0A7M7JYN1"/>
<keyword evidence="3" id="KW-0732">Signal</keyword>
<dbReference type="InterPro" id="IPR050468">
    <property type="entry name" value="Cuticle_Struct_Prot"/>
</dbReference>
<dbReference type="GO" id="GO:0008010">
    <property type="term" value="F:structural constituent of chitin-based larval cuticle"/>
    <property type="evidence" value="ECO:0007669"/>
    <property type="project" value="TreeGrafter"/>
</dbReference>
<name>A0A7M7JYN1_VARDE</name>
<proteinExistence type="predicted"/>
<evidence type="ECO:0000313" key="4">
    <source>
        <dbReference type="EnsemblMetazoa" id="XP_022654692"/>
    </source>
</evidence>
<dbReference type="FunCoup" id="A0A7M7JYN1">
    <property type="interactions" value="54"/>
</dbReference>
<sequence>MKAFMCVVALAAVGVHGGLVASVGSSSQFRSEDGLGNYNFGYDEAHPTGGSFRRESGSVAGIKAGSYGLRDIDGRVRVVNYVADGAGFRAAINTNEPGTAPSLSAAAAYNAAPVVAKAAVAPVVAAAATYATPVAAAAAPTVAAYAHPAPVMAPLAAPVAAAKATSYSTAVNHGTVHAAPVAAVAPAVAAYAHHHVAAPAVAHYSAGPAVTHYAAAPAVAHYISARQAKVVV</sequence>